<evidence type="ECO:0000256" key="1">
    <source>
        <dbReference type="SAM" id="MobiDB-lite"/>
    </source>
</evidence>
<feature type="domain" description="Transposase IS4-like" evidence="2">
    <location>
        <begin position="44"/>
        <end position="154"/>
    </location>
</feature>
<evidence type="ECO:0000259" key="2">
    <source>
        <dbReference type="Pfam" id="PF01609"/>
    </source>
</evidence>
<evidence type="ECO:0000313" key="4">
    <source>
        <dbReference type="Proteomes" id="UP000185596"/>
    </source>
</evidence>
<feature type="region of interest" description="Disordered" evidence="1">
    <location>
        <begin position="1"/>
        <end position="47"/>
    </location>
</feature>
<comment type="caution">
    <text evidence="3">The sequence shown here is derived from an EMBL/GenBank/DDBJ whole genome shotgun (WGS) entry which is preliminary data.</text>
</comment>
<protein>
    <submittedName>
        <fullName evidence="3">IS5 family transposase</fullName>
    </submittedName>
</protein>
<sequence>MAETARATARRPAQGRAARPVRGPGRLHPPPRPQRGDHTGPSPVDRRKLASKHHLITDATGIPLAVTLTGGHRNDVTQLIPLLDAIPPVRGMVGKPLRRPRRLYADRGYDHDKYRRLVRAQGITPVIARRGVQHGSGLGTVRCPAERTFAWLKGVERRADVHQAILSLACSLICLRKLILN</sequence>
<dbReference type="Proteomes" id="UP000185596">
    <property type="component" value="Unassembled WGS sequence"/>
</dbReference>
<dbReference type="PANTHER" id="PTHR30007">
    <property type="entry name" value="PHP DOMAIN PROTEIN"/>
    <property type="match status" value="1"/>
</dbReference>
<dbReference type="GO" id="GO:0006313">
    <property type="term" value="P:DNA transposition"/>
    <property type="evidence" value="ECO:0007669"/>
    <property type="project" value="InterPro"/>
</dbReference>
<dbReference type="Pfam" id="PF01609">
    <property type="entry name" value="DDE_Tnp_1"/>
    <property type="match status" value="1"/>
</dbReference>
<dbReference type="STRING" id="1912961.BU204_04475"/>
<keyword evidence="4" id="KW-1185">Reference proteome</keyword>
<dbReference type="PANTHER" id="PTHR30007:SF1">
    <property type="entry name" value="BLR1914 PROTEIN"/>
    <property type="match status" value="1"/>
</dbReference>
<dbReference type="GO" id="GO:0004803">
    <property type="term" value="F:transposase activity"/>
    <property type="evidence" value="ECO:0007669"/>
    <property type="project" value="InterPro"/>
</dbReference>
<organism evidence="3 4">
    <name type="scientific">Actinophytocola xanthii</name>
    <dbReference type="NCBI Taxonomy" id="1912961"/>
    <lineage>
        <taxon>Bacteria</taxon>
        <taxon>Bacillati</taxon>
        <taxon>Actinomycetota</taxon>
        <taxon>Actinomycetes</taxon>
        <taxon>Pseudonocardiales</taxon>
        <taxon>Pseudonocardiaceae</taxon>
    </lineage>
</organism>
<name>A0A1Q8CWX3_9PSEU</name>
<dbReference type="AlphaFoldDB" id="A0A1Q8CWX3"/>
<proteinExistence type="predicted"/>
<dbReference type="GO" id="GO:0003677">
    <property type="term" value="F:DNA binding"/>
    <property type="evidence" value="ECO:0007669"/>
    <property type="project" value="InterPro"/>
</dbReference>
<gene>
    <name evidence="3" type="ORF">BU204_04475</name>
</gene>
<reference evidence="3 4" key="1">
    <citation type="submission" date="2016-12" db="EMBL/GenBank/DDBJ databases">
        <title>The draft genome sequence of Actinophytocola sp. 11-183.</title>
        <authorList>
            <person name="Wang W."/>
            <person name="Yuan L."/>
        </authorList>
    </citation>
    <scope>NUCLEOTIDE SEQUENCE [LARGE SCALE GENOMIC DNA]</scope>
    <source>
        <strain evidence="3 4">11-183</strain>
    </source>
</reference>
<evidence type="ECO:0000313" key="3">
    <source>
        <dbReference type="EMBL" id="OLF18850.1"/>
    </source>
</evidence>
<dbReference type="InterPro" id="IPR002559">
    <property type="entry name" value="Transposase_11"/>
</dbReference>
<feature type="compositionally biased region" description="Low complexity" evidence="1">
    <location>
        <begin position="1"/>
        <end position="26"/>
    </location>
</feature>
<accession>A0A1Q8CWX3</accession>
<dbReference type="EMBL" id="MSIE01000005">
    <property type="protein sequence ID" value="OLF18850.1"/>
    <property type="molecule type" value="Genomic_DNA"/>
</dbReference>
<feature type="compositionally biased region" description="Basic and acidic residues" evidence="1">
    <location>
        <begin position="34"/>
        <end position="47"/>
    </location>
</feature>